<gene>
    <name evidence="1" type="ORF">AVDCRST_MAG30-392</name>
</gene>
<accession>A0A6J4RJH5</accession>
<dbReference type="AlphaFoldDB" id="A0A6J4RJH5"/>
<sequence>MPPADVLLVSLGGTTGLREADAELAASLRRAGASVVVAEAVRVREWRTYAAIELAWALSAQRAAARAIAEHAPRAVVYSSTTAALLAPRRGAIRFDAPAAGNRPGRHGIWQRPVERARMRRAPLLLPWSSGGLAEAPSPHGPALVVPFPVEPSGPATGGAERDVAAITYGANPSKKGLDRVLAAWRAVRREGEELLVAGLAGEDEPGAVRHLGALPRDEYRALLRRARVFVTAPRREDYGIAQLEALADGCCLVTTPSPGPYAALPVAAALDPRLVGDDLGPAIRAALDDPAPGYAERAAEALAPWRREAVDAVVREELLPRLTP</sequence>
<evidence type="ECO:0008006" key="2">
    <source>
        <dbReference type="Google" id="ProtNLM"/>
    </source>
</evidence>
<dbReference type="Pfam" id="PF13692">
    <property type="entry name" value="Glyco_trans_1_4"/>
    <property type="match status" value="1"/>
</dbReference>
<dbReference type="Gene3D" id="3.40.50.2000">
    <property type="entry name" value="Glycogen Phosphorylase B"/>
    <property type="match status" value="1"/>
</dbReference>
<dbReference type="GO" id="GO:0016757">
    <property type="term" value="F:glycosyltransferase activity"/>
    <property type="evidence" value="ECO:0007669"/>
    <property type="project" value="InterPro"/>
</dbReference>
<protein>
    <recommendedName>
        <fullName evidence="2">Glycosyl transferase family 1 domain-containing protein</fullName>
    </recommendedName>
</protein>
<proteinExistence type="predicted"/>
<organism evidence="1">
    <name type="scientific">uncultured Solirubrobacteraceae bacterium</name>
    <dbReference type="NCBI Taxonomy" id="1162706"/>
    <lineage>
        <taxon>Bacteria</taxon>
        <taxon>Bacillati</taxon>
        <taxon>Actinomycetota</taxon>
        <taxon>Thermoleophilia</taxon>
        <taxon>Solirubrobacterales</taxon>
        <taxon>Solirubrobacteraceae</taxon>
        <taxon>environmental samples</taxon>
    </lineage>
</organism>
<dbReference type="EMBL" id="CADCVS010000069">
    <property type="protein sequence ID" value="CAA9475002.1"/>
    <property type="molecule type" value="Genomic_DNA"/>
</dbReference>
<reference evidence="1" key="1">
    <citation type="submission" date="2020-02" db="EMBL/GenBank/DDBJ databases">
        <authorList>
            <person name="Meier V. D."/>
        </authorList>
    </citation>
    <scope>NUCLEOTIDE SEQUENCE</scope>
    <source>
        <strain evidence="1">AVDCRST_MAG30</strain>
    </source>
</reference>
<name>A0A6J4RJH5_9ACTN</name>
<dbReference type="SUPFAM" id="SSF53756">
    <property type="entry name" value="UDP-Glycosyltransferase/glycogen phosphorylase"/>
    <property type="match status" value="1"/>
</dbReference>
<evidence type="ECO:0000313" key="1">
    <source>
        <dbReference type="EMBL" id="CAA9475002.1"/>
    </source>
</evidence>